<dbReference type="CDD" id="cd00293">
    <property type="entry name" value="USP-like"/>
    <property type="match status" value="2"/>
</dbReference>
<gene>
    <name evidence="3" type="ORF">D2V04_13675</name>
</gene>
<name>A0A418NGN1_9SPHN</name>
<dbReference type="PANTHER" id="PTHR46268:SF6">
    <property type="entry name" value="UNIVERSAL STRESS PROTEIN UP12"/>
    <property type="match status" value="1"/>
</dbReference>
<dbReference type="SUPFAM" id="SSF52402">
    <property type="entry name" value="Adenine nucleotide alpha hydrolases-like"/>
    <property type="match status" value="2"/>
</dbReference>
<dbReference type="InterPro" id="IPR006015">
    <property type="entry name" value="Universal_stress_UspA"/>
</dbReference>
<comment type="similarity">
    <text evidence="1">Belongs to the universal stress protein A family.</text>
</comment>
<feature type="domain" description="UspA" evidence="2">
    <location>
        <begin position="205"/>
        <end position="283"/>
    </location>
</feature>
<reference evidence="3 4" key="1">
    <citation type="submission" date="2018-08" db="EMBL/GenBank/DDBJ databases">
        <title>Altererythrobacter sp.Ery1 and Ery12, the genome sequencing of novel strains in genus Alterythrobacter.</title>
        <authorList>
            <person name="Cheng H."/>
            <person name="Wu Y.-H."/>
            <person name="Fang C."/>
            <person name="Xu X.-W."/>
        </authorList>
    </citation>
    <scope>NUCLEOTIDE SEQUENCE [LARGE SCALE GENOMIC DNA]</scope>
    <source>
        <strain evidence="3 4">Ery1</strain>
    </source>
</reference>
<dbReference type="PRINTS" id="PR01438">
    <property type="entry name" value="UNVRSLSTRESS"/>
</dbReference>
<evidence type="ECO:0000259" key="2">
    <source>
        <dbReference type="Pfam" id="PF00582"/>
    </source>
</evidence>
<dbReference type="PANTHER" id="PTHR46268">
    <property type="entry name" value="STRESS RESPONSE PROTEIN NHAX"/>
    <property type="match status" value="1"/>
</dbReference>
<organism evidence="3 4">
    <name type="scientific">Pelagerythrobacter aerophilus</name>
    <dbReference type="NCBI Taxonomy" id="2306995"/>
    <lineage>
        <taxon>Bacteria</taxon>
        <taxon>Pseudomonadati</taxon>
        <taxon>Pseudomonadota</taxon>
        <taxon>Alphaproteobacteria</taxon>
        <taxon>Sphingomonadales</taxon>
        <taxon>Erythrobacteraceae</taxon>
        <taxon>Pelagerythrobacter</taxon>
    </lineage>
</organism>
<sequence>MERVLAAIDASAYTESVCRLAAWAAARLELPIELLHVVQRSDPVTARRDLSGSIGLGVKSELMEELVRLSEADARAEIEKGRALLATAEALLREAGAANVVPLHRHGGIVETILEREQEARVVVIGKRGASHEFASDHIGSKIERVVRASSKPVLVAARAFHEPRHVVLAYDGSPAAGRALERLANSPLFAALPVTMVMAEARGEGDRDQLERAAASIAGGRSVETLVERGKAEQAIGEIVAGIEGALLMMGAYGHSPIRTMIVGSTTTAMIRTVKAPVLLVR</sequence>
<feature type="domain" description="UspA" evidence="2">
    <location>
        <begin position="2"/>
        <end position="156"/>
    </location>
</feature>
<evidence type="ECO:0000256" key="1">
    <source>
        <dbReference type="ARBA" id="ARBA00008791"/>
    </source>
</evidence>
<protein>
    <submittedName>
        <fullName evidence="3">Universal stress protein</fullName>
    </submittedName>
</protein>
<dbReference type="Gene3D" id="3.40.50.12370">
    <property type="match status" value="1"/>
</dbReference>
<accession>A0A418NGN1</accession>
<dbReference type="Proteomes" id="UP000285092">
    <property type="component" value="Unassembled WGS sequence"/>
</dbReference>
<dbReference type="Pfam" id="PF00582">
    <property type="entry name" value="Usp"/>
    <property type="match status" value="2"/>
</dbReference>
<comment type="caution">
    <text evidence="3">The sequence shown here is derived from an EMBL/GenBank/DDBJ whole genome shotgun (WGS) entry which is preliminary data.</text>
</comment>
<dbReference type="InterPro" id="IPR006016">
    <property type="entry name" value="UspA"/>
</dbReference>
<keyword evidence="4" id="KW-1185">Reference proteome</keyword>
<dbReference type="OrthoDB" id="9804721at2"/>
<proteinExistence type="inferred from homology"/>
<evidence type="ECO:0000313" key="3">
    <source>
        <dbReference type="EMBL" id="RIV77235.1"/>
    </source>
</evidence>
<evidence type="ECO:0000313" key="4">
    <source>
        <dbReference type="Proteomes" id="UP000285092"/>
    </source>
</evidence>
<dbReference type="AlphaFoldDB" id="A0A418NGN1"/>
<dbReference type="EMBL" id="QXFK01000018">
    <property type="protein sequence ID" value="RIV77235.1"/>
    <property type="molecule type" value="Genomic_DNA"/>
</dbReference>